<dbReference type="Proteomes" id="UP001162880">
    <property type="component" value="Unassembled WGS sequence"/>
</dbReference>
<dbReference type="RefSeq" id="WP_243992773.1">
    <property type="nucleotide sequence ID" value="NZ_JALHLE010000009.1"/>
</dbReference>
<gene>
    <name evidence="1" type="ORF">MTR64_08500</name>
</gene>
<name>A0ABT0B0R4_9SPHN</name>
<proteinExistence type="predicted"/>
<evidence type="ECO:0000313" key="2">
    <source>
        <dbReference type="Proteomes" id="UP001162880"/>
    </source>
</evidence>
<accession>A0ABT0B0R4</accession>
<comment type="caution">
    <text evidence="1">The sequence shown here is derived from an EMBL/GenBank/DDBJ whole genome shotgun (WGS) entry which is preliminary data.</text>
</comment>
<protein>
    <submittedName>
        <fullName evidence="1">Uncharacterized protein</fullName>
    </submittedName>
</protein>
<dbReference type="EMBL" id="JALHLE010000009">
    <property type="protein sequence ID" value="MCJ2178600.1"/>
    <property type="molecule type" value="Genomic_DNA"/>
</dbReference>
<evidence type="ECO:0000313" key="1">
    <source>
        <dbReference type="EMBL" id="MCJ2178600.1"/>
    </source>
</evidence>
<sequence length="92" mass="10515">MSIAPNEDLQHLNSCLDPAISKHDRVILLIGECIRLGIDLGPVILLEIGRLGFDRKHVGKLLHDLAGPDPKRHHWHRDTDRRYRVHDADMTT</sequence>
<organism evidence="1 2">
    <name type="scientific">Novosphingobium album</name>
    <name type="common">ex Hu et al. 2023</name>
    <dbReference type="NCBI Taxonomy" id="2930093"/>
    <lineage>
        <taxon>Bacteria</taxon>
        <taxon>Pseudomonadati</taxon>
        <taxon>Pseudomonadota</taxon>
        <taxon>Alphaproteobacteria</taxon>
        <taxon>Sphingomonadales</taxon>
        <taxon>Sphingomonadaceae</taxon>
        <taxon>Novosphingobium</taxon>
    </lineage>
</organism>
<keyword evidence="2" id="KW-1185">Reference proteome</keyword>
<reference evidence="1" key="1">
    <citation type="submission" date="2022-03" db="EMBL/GenBank/DDBJ databases">
        <title>Identification of a novel bacterium isolated from mangrove sediments.</title>
        <authorList>
            <person name="Pan X."/>
        </authorList>
    </citation>
    <scope>NUCLEOTIDE SEQUENCE</scope>
    <source>
        <strain evidence="1">B2580</strain>
    </source>
</reference>